<name>S5TE83_9PROT</name>
<protein>
    <submittedName>
        <fullName evidence="2">Cytochrome c553</fullName>
    </submittedName>
</protein>
<feature type="transmembrane region" description="Helical" evidence="1">
    <location>
        <begin position="85"/>
        <end position="106"/>
    </location>
</feature>
<evidence type="ECO:0000313" key="2">
    <source>
        <dbReference type="EMBL" id="AGS33226.1"/>
    </source>
</evidence>
<dbReference type="Proteomes" id="UP000015382">
    <property type="component" value="Chromosome"/>
</dbReference>
<evidence type="ECO:0000256" key="1">
    <source>
        <dbReference type="SAM" id="Phobius"/>
    </source>
</evidence>
<reference evidence="2 3" key="1">
    <citation type="journal article" date="2013" name="Genome Biol. Evol.">
        <title>Small, smaller, smallest: the origins and evolution of ancient dual symbioses in a Phloem-feeding insect.</title>
        <authorList>
            <person name="Bennett G.M."/>
            <person name="Moran N.A."/>
        </authorList>
    </citation>
    <scope>NUCLEOTIDE SEQUENCE [LARGE SCALE GENOMIC DNA]</scope>
    <source>
        <strain evidence="2 3">ALF</strain>
    </source>
</reference>
<proteinExistence type="predicted"/>
<dbReference type="KEGG" id="ndl:NASALF_077"/>
<keyword evidence="1" id="KW-0812">Transmembrane</keyword>
<dbReference type="OrthoDB" id="9796421at2"/>
<sequence length="109" mass="13730">MIILKFLKIILNIIFYNFKKKFFLKKLNNFFYFKKILLCFSCHLNIKDYNFNLRNFFINPIIKNQNIKYLQYSLIFYKNFKRNSIYMSFISNYLNYLEIFYLSLFFKCF</sequence>
<dbReference type="EMBL" id="CP006059">
    <property type="protein sequence ID" value="AGS33226.1"/>
    <property type="molecule type" value="Genomic_DNA"/>
</dbReference>
<keyword evidence="3" id="KW-1185">Reference proteome</keyword>
<accession>S5TE83</accession>
<dbReference type="AlphaFoldDB" id="S5TE83"/>
<dbReference type="HOGENOM" id="CLU_2179053_0_0_4"/>
<evidence type="ECO:0000313" key="3">
    <source>
        <dbReference type="Proteomes" id="UP000015382"/>
    </source>
</evidence>
<gene>
    <name evidence="2" type="ORF">NASALF_077</name>
</gene>
<organism evidence="2 3">
    <name type="scientific">Candidatus Nasuia deltocephalinicola str. NAS-ALF</name>
    <dbReference type="NCBI Taxonomy" id="1343077"/>
    <lineage>
        <taxon>Bacteria</taxon>
        <taxon>Pseudomonadati</taxon>
        <taxon>Pseudomonadota</taxon>
        <taxon>Betaproteobacteria</taxon>
        <taxon>Candidatus Nasuia</taxon>
    </lineage>
</organism>
<keyword evidence="1" id="KW-1133">Transmembrane helix</keyword>
<keyword evidence="1" id="KW-0472">Membrane</keyword>